<dbReference type="EMBL" id="HBIS01002689">
    <property type="protein sequence ID" value="CAE0608579.1"/>
    <property type="molecule type" value="Transcribed_RNA"/>
</dbReference>
<dbReference type="GO" id="GO:0005730">
    <property type="term" value="C:nucleolus"/>
    <property type="evidence" value="ECO:0007669"/>
    <property type="project" value="UniProtKB-SubCell"/>
</dbReference>
<dbReference type="InterPro" id="IPR032319">
    <property type="entry name" value="CLP1_P"/>
</dbReference>
<dbReference type="Pfam" id="PF25467">
    <property type="entry name" value="NOL9_C"/>
    <property type="match status" value="1"/>
</dbReference>
<dbReference type="Gene3D" id="3.40.50.300">
    <property type="entry name" value="P-loop containing nucleotide triphosphate hydrolases"/>
    <property type="match status" value="1"/>
</dbReference>
<name>A0A7S3UAY7_9CHLO</name>
<evidence type="ECO:0000256" key="1">
    <source>
        <dbReference type="ARBA" id="ARBA00004604"/>
    </source>
</evidence>
<protein>
    <submittedName>
        <fullName evidence="11">Uncharacterized protein</fullName>
    </submittedName>
</protein>
<evidence type="ECO:0000256" key="8">
    <source>
        <dbReference type="ARBA" id="ARBA00023242"/>
    </source>
</evidence>
<evidence type="ECO:0000256" key="3">
    <source>
        <dbReference type="ARBA" id="ARBA00022552"/>
    </source>
</evidence>
<comment type="similarity">
    <text evidence="2">Belongs to the Clp1 family. NOL9/GRC3 subfamily.</text>
</comment>
<keyword evidence="3" id="KW-0698">rRNA processing</keyword>
<dbReference type="Pfam" id="PF16575">
    <property type="entry name" value="CLP1_P"/>
    <property type="match status" value="1"/>
</dbReference>
<comment type="subcellular location">
    <subcellularLocation>
        <location evidence="1">Nucleus</location>
        <location evidence="1">Nucleolus</location>
    </subcellularLocation>
</comment>
<sequence>MDELGDGVSPKEPSFIIRNGVGTLRIPARRRACMSGIAKMRVEEGSVWVMGRQVTPEHGEVMLETDWANGPPLLLECMGALDEKRRDAVMFLKSFGEERGTSSLDCITTEDQLKQLGYCIWIGSPLERSIVSDAWLLGMDGLLKDALVQRNGGEALRIAICGAKGMGKSTMGRLVVNTLLNCFPMVAFLETDVGQPEFTPPGLVSITLIKHVVVGPPHMHQKHPARAHFIGDTSPKSDTALYTESVEALISWFRDHCMRRGISIPLVCNTNGWIRGVGLEVLKQILRVLDPTHIFQMTSSTASKNLPEGSFWLDPTTRQQVHCKHVSVPSVDTSALSELGGPKCLGAADCRDLMWFEFARQCAPRLEKWEIQLDNIEESFKLMVDFLCKEAPFVLPAKAVTISMTHDEIPEGMYAFVLNSSVVGLLEKNDGTKIPNCIGLGLVRGVDQEQGLLYILTPVPDNNLRNVETLALGQLEFPTVLLESESYPTPYISHWSIEKGGTGSGNMRSHSNKLGLPSA</sequence>
<gene>
    <name evidence="11" type="ORF">PSAL00342_LOCUS2398</name>
</gene>
<evidence type="ECO:0000256" key="4">
    <source>
        <dbReference type="ARBA" id="ARBA00022679"/>
    </source>
</evidence>
<evidence type="ECO:0000313" key="11">
    <source>
        <dbReference type="EMBL" id="CAE0608579.1"/>
    </source>
</evidence>
<keyword evidence="6" id="KW-0418">Kinase</keyword>
<evidence type="ECO:0000259" key="9">
    <source>
        <dbReference type="Pfam" id="PF16575"/>
    </source>
</evidence>
<dbReference type="PANTHER" id="PTHR12755">
    <property type="entry name" value="CLEAVAGE/POLYADENYLATION FACTOR IA SUBUNIT CLP1P"/>
    <property type="match status" value="1"/>
</dbReference>
<organism evidence="11">
    <name type="scientific">Picocystis salinarum</name>
    <dbReference type="NCBI Taxonomy" id="88271"/>
    <lineage>
        <taxon>Eukaryota</taxon>
        <taxon>Viridiplantae</taxon>
        <taxon>Chlorophyta</taxon>
        <taxon>Picocystophyceae</taxon>
        <taxon>Picocystales</taxon>
        <taxon>Picocystaceae</taxon>
        <taxon>Picocystis</taxon>
    </lineage>
</organism>
<feature type="domain" description="NOL9 C-terminal" evidence="10">
    <location>
        <begin position="391"/>
        <end position="478"/>
    </location>
</feature>
<dbReference type="InterPro" id="IPR045116">
    <property type="entry name" value="Clp1/Grc3"/>
</dbReference>
<reference evidence="11" key="1">
    <citation type="submission" date="2021-01" db="EMBL/GenBank/DDBJ databases">
        <authorList>
            <person name="Corre E."/>
            <person name="Pelletier E."/>
            <person name="Niang G."/>
            <person name="Scheremetjew M."/>
            <person name="Finn R."/>
            <person name="Kale V."/>
            <person name="Holt S."/>
            <person name="Cochrane G."/>
            <person name="Meng A."/>
            <person name="Brown T."/>
            <person name="Cohen L."/>
        </authorList>
    </citation>
    <scope>NUCLEOTIDE SEQUENCE</scope>
    <source>
        <strain evidence="11">CCMP1897</strain>
    </source>
</reference>
<dbReference type="InterPro" id="IPR057570">
    <property type="entry name" value="NOL9_C"/>
</dbReference>
<dbReference type="GO" id="GO:0000448">
    <property type="term" value="P:cleavage in ITS2 between 5.8S rRNA and LSU-rRNA of tricistronic rRNA transcript (SSU-rRNA, 5.8S rRNA, LSU-rRNA)"/>
    <property type="evidence" value="ECO:0007669"/>
    <property type="project" value="TreeGrafter"/>
</dbReference>
<evidence type="ECO:0000259" key="10">
    <source>
        <dbReference type="Pfam" id="PF25467"/>
    </source>
</evidence>
<dbReference type="GO" id="GO:0005524">
    <property type="term" value="F:ATP binding"/>
    <property type="evidence" value="ECO:0007669"/>
    <property type="project" value="UniProtKB-KW"/>
</dbReference>
<dbReference type="InterPro" id="IPR027417">
    <property type="entry name" value="P-loop_NTPase"/>
</dbReference>
<keyword evidence="5" id="KW-0547">Nucleotide-binding</keyword>
<evidence type="ECO:0000256" key="2">
    <source>
        <dbReference type="ARBA" id="ARBA00011003"/>
    </source>
</evidence>
<dbReference type="AlphaFoldDB" id="A0A7S3UAY7"/>
<evidence type="ECO:0000256" key="6">
    <source>
        <dbReference type="ARBA" id="ARBA00022777"/>
    </source>
</evidence>
<dbReference type="GO" id="GO:0051731">
    <property type="term" value="F:polynucleotide 5'-hydroxyl-kinase activity"/>
    <property type="evidence" value="ECO:0007669"/>
    <property type="project" value="InterPro"/>
</dbReference>
<evidence type="ECO:0000256" key="7">
    <source>
        <dbReference type="ARBA" id="ARBA00022840"/>
    </source>
</evidence>
<evidence type="ECO:0000256" key="5">
    <source>
        <dbReference type="ARBA" id="ARBA00022741"/>
    </source>
</evidence>
<proteinExistence type="inferred from homology"/>
<accession>A0A7S3UAY7</accession>
<keyword evidence="4" id="KW-0808">Transferase</keyword>
<keyword evidence="8" id="KW-0539">Nucleus</keyword>
<keyword evidence="7" id="KW-0067">ATP-binding</keyword>
<dbReference type="PANTHER" id="PTHR12755:SF3">
    <property type="entry name" value="POLYNUCLEOTIDE 5'-HYDROXYL-KINASE NOL9"/>
    <property type="match status" value="1"/>
</dbReference>
<feature type="domain" description="Clp1 P-loop" evidence="9">
    <location>
        <begin position="162"/>
        <end position="307"/>
    </location>
</feature>